<dbReference type="PANTHER" id="PTHR46888:SF1">
    <property type="entry name" value="RIBONUCLEASE H"/>
    <property type="match status" value="1"/>
</dbReference>
<keyword evidence="2" id="KW-0862">Zinc</keyword>
<evidence type="ECO:0000259" key="5">
    <source>
        <dbReference type="PROSITE" id="PS50804"/>
    </source>
</evidence>
<dbReference type="InterPro" id="IPR054465">
    <property type="entry name" value="Integrase_p58-like_C"/>
</dbReference>
<evidence type="ECO:0000259" key="4">
    <source>
        <dbReference type="PROSITE" id="PS50158"/>
    </source>
</evidence>
<feature type="region of interest" description="Disordered" evidence="3">
    <location>
        <begin position="524"/>
        <end position="548"/>
    </location>
</feature>
<dbReference type="InterPro" id="IPR041588">
    <property type="entry name" value="Integrase_H2C2"/>
</dbReference>
<dbReference type="InterPro" id="IPR003309">
    <property type="entry name" value="SCAN_dom"/>
</dbReference>
<evidence type="ECO:0000313" key="7">
    <source>
        <dbReference type="Ensembl" id="ENSKMAP00000001330.1"/>
    </source>
</evidence>
<evidence type="ECO:0000313" key="8">
    <source>
        <dbReference type="Proteomes" id="UP000264800"/>
    </source>
</evidence>
<evidence type="ECO:0000259" key="6">
    <source>
        <dbReference type="PROSITE" id="PS50994"/>
    </source>
</evidence>
<dbReference type="STRING" id="37003.ENSKMAP00000001330"/>
<dbReference type="Pfam" id="PF17921">
    <property type="entry name" value="Integrase_H2C2"/>
    <property type="match status" value="1"/>
</dbReference>
<dbReference type="SUPFAM" id="SSF50630">
    <property type="entry name" value="Acid proteases"/>
    <property type="match status" value="1"/>
</dbReference>
<organism evidence="7 8">
    <name type="scientific">Kryptolebias marmoratus</name>
    <name type="common">Mangrove killifish</name>
    <name type="synonym">Rivulus marmoratus</name>
    <dbReference type="NCBI Taxonomy" id="37003"/>
    <lineage>
        <taxon>Eukaryota</taxon>
        <taxon>Metazoa</taxon>
        <taxon>Chordata</taxon>
        <taxon>Craniata</taxon>
        <taxon>Vertebrata</taxon>
        <taxon>Euteleostomi</taxon>
        <taxon>Actinopterygii</taxon>
        <taxon>Neopterygii</taxon>
        <taxon>Teleostei</taxon>
        <taxon>Neoteleostei</taxon>
        <taxon>Acanthomorphata</taxon>
        <taxon>Ovalentaria</taxon>
        <taxon>Atherinomorphae</taxon>
        <taxon>Cyprinodontiformes</taxon>
        <taxon>Rivulidae</taxon>
        <taxon>Kryptolebias</taxon>
    </lineage>
</organism>
<dbReference type="PANTHER" id="PTHR46888">
    <property type="entry name" value="ZINC KNUCKLE DOMAINCONTAINING PROTEIN-RELATED"/>
    <property type="match status" value="1"/>
</dbReference>
<dbReference type="Pfam" id="PF22938">
    <property type="entry name" value="Integrase_p58_C"/>
    <property type="match status" value="1"/>
</dbReference>
<dbReference type="InterPro" id="IPR001584">
    <property type="entry name" value="Integrase_cat-core"/>
</dbReference>
<protein>
    <recommendedName>
        <fullName evidence="1">Gypsy retrotransposon integrase-like protein 1</fullName>
    </recommendedName>
</protein>
<reference evidence="7" key="1">
    <citation type="submission" date="2025-08" db="UniProtKB">
        <authorList>
            <consortium name="Ensembl"/>
        </authorList>
    </citation>
    <scope>IDENTIFICATION</scope>
</reference>
<keyword evidence="2" id="KW-0479">Metal-binding</keyword>
<evidence type="ECO:0000256" key="3">
    <source>
        <dbReference type="SAM" id="MobiDB-lite"/>
    </source>
</evidence>
<dbReference type="GeneTree" id="ENSGT01050000244855"/>
<evidence type="ECO:0000256" key="2">
    <source>
        <dbReference type="PROSITE-ProRule" id="PRU00047"/>
    </source>
</evidence>
<feature type="region of interest" description="Disordered" evidence="3">
    <location>
        <begin position="94"/>
        <end position="141"/>
    </location>
</feature>
<keyword evidence="8" id="KW-1185">Reference proteome</keyword>
<feature type="domain" description="SCAN box" evidence="5">
    <location>
        <begin position="218"/>
        <end position="294"/>
    </location>
</feature>
<sequence length="991" mass="112619">MQRAGRSAKGPKGDPQNQPVGMEEQVGEENGASGGVDSTEGKEPTISEVISILRSHMGQQEAQEARRREEFDRQEQRFRALRHQFQLLQVEVQARTTPAPEPQVDESQQSDAEASEGDDPTCCNNEQVHAPSGQFHSHEPRLEKLTDEDDIEHFLTTFERMALVCRWKKVDWVFHLIPLLTGKARGAYVHMDMDDSLEYDKVKEAVLQKYDINPETYRLRFRSLEVKPDENPKELYARLKELYGKWVMPKQKTVHEVGEIIILEQYLRMLSPELQIWIKEHNPKSAAEAAQLADVFVAARKKGQPWSQKAWKMREVAKPVPCYQKAGVSKPLKVQSLNVPSRAPAKTVICYLCGMEGHTKPMCPKNSTKITQMCFVPRQSVDSKVAFGLRTTSIEVEGKQLKALIDSGSTQTLVHRDFVPVNKVNVETIPVRCIHGDELSYPTADLYIKVQGQLYLLNIGVAENLPFPAVLGQDLPVLCDLLNSDNMCNIALTRSQAKKGEEYQQPLCALPFYDADLETILGKSRKSRKQRRQEKFQHTVVKSPSSSEPELPWGFKIPANIIEMQHSDPALTSLFQKAEGNKHLERGLNGLEEFLLKDGILYRQQGSALQLVVPGPVQKVVLSLGHSIPWAGHLGKHKTMARIRKYFYWPGIRSDVTLFCKSCPQCQKSSLKIPPRAPLQPLPIISTPFERLGMDIVGPLERSKSGNRYMLVILDYATKYPEVFPLKSIKAKAVAFCLIQLFSRVGFPTEILTDCGTNFLSTLLKQVYQLLGIKSLKTTPYHPQTDGLTERFNQTLKQMLRKFVNETGTDWDQWLPYLLFAYREVPQASTGFSPFELLYGYEVRGPLSLLRETWEGDKERSQAVNVVSYVVQMRERLEKMAALAQAHKEEAQKHQKGWYDQSACQRSFSPGQKVLVLLPSADSKLLAKWQGPYEIQSKLGQTTYKIAIPDQPRSTRVLHVNLLKEWVERPKADVFLIQDVTEEEEEDNQYL</sequence>
<reference evidence="7" key="2">
    <citation type="submission" date="2025-09" db="UniProtKB">
        <authorList>
            <consortium name="Ensembl"/>
        </authorList>
    </citation>
    <scope>IDENTIFICATION</scope>
</reference>
<dbReference type="InterPro" id="IPR036397">
    <property type="entry name" value="RNaseH_sf"/>
</dbReference>
<dbReference type="Ensembl" id="ENSKMAT00000001368.1">
    <property type="protein sequence ID" value="ENSKMAP00000001330.1"/>
    <property type="gene ID" value="ENSKMAG00000001059.1"/>
</dbReference>
<dbReference type="CDD" id="cd07936">
    <property type="entry name" value="SCAN"/>
    <property type="match status" value="1"/>
</dbReference>
<dbReference type="InterPro" id="IPR038269">
    <property type="entry name" value="SCAN_sf"/>
</dbReference>
<dbReference type="SUPFAM" id="SSF47353">
    <property type="entry name" value="Retrovirus capsid dimerization domain-like"/>
    <property type="match status" value="1"/>
</dbReference>
<dbReference type="Pfam" id="PF02023">
    <property type="entry name" value="SCAN"/>
    <property type="match status" value="1"/>
</dbReference>
<dbReference type="Gene3D" id="3.30.420.10">
    <property type="entry name" value="Ribonuclease H-like superfamily/Ribonuclease H"/>
    <property type="match status" value="1"/>
</dbReference>
<dbReference type="Pfam" id="PF00665">
    <property type="entry name" value="rve"/>
    <property type="match status" value="1"/>
</dbReference>
<dbReference type="Proteomes" id="UP000264800">
    <property type="component" value="Unplaced"/>
</dbReference>
<dbReference type="PROSITE" id="PS50994">
    <property type="entry name" value="INTEGRASE"/>
    <property type="match status" value="1"/>
</dbReference>
<dbReference type="SUPFAM" id="SSF53098">
    <property type="entry name" value="Ribonuclease H-like"/>
    <property type="match status" value="1"/>
</dbReference>
<dbReference type="GO" id="GO:0015074">
    <property type="term" value="P:DNA integration"/>
    <property type="evidence" value="ECO:0007669"/>
    <property type="project" value="InterPro"/>
</dbReference>
<dbReference type="AlphaFoldDB" id="A0A3Q2ZFA9"/>
<dbReference type="SMART" id="SM00431">
    <property type="entry name" value="SCAN"/>
    <property type="match status" value="1"/>
</dbReference>
<dbReference type="Gene3D" id="1.10.4020.10">
    <property type="entry name" value="DNA breaking-rejoining enzymes"/>
    <property type="match status" value="1"/>
</dbReference>
<feature type="region of interest" description="Disordered" evidence="3">
    <location>
        <begin position="1"/>
        <end position="71"/>
    </location>
</feature>
<accession>A0A3Q2ZFA9</accession>
<evidence type="ECO:0000256" key="1">
    <source>
        <dbReference type="ARBA" id="ARBA00039658"/>
    </source>
</evidence>
<dbReference type="InterPro" id="IPR012337">
    <property type="entry name" value="RNaseH-like_sf"/>
</dbReference>
<feature type="domain" description="Integrase catalytic" evidence="6">
    <location>
        <begin position="684"/>
        <end position="842"/>
    </location>
</feature>
<dbReference type="PROSITE" id="PS50804">
    <property type="entry name" value="SCAN_BOX"/>
    <property type="match status" value="1"/>
</dbReference>
<dbReference type="InterPro" id="IPR001878">
    <property type="entry name" value="Znf_CCHC"/>
</dbReference>
<dbReference type="FunFam" id="1.10.340.70:FF:000001">
    <property type="entry name" value="Retrovirus-related Pol polyprotein from transposon gypsy-like Protein"/>
    <property type="match status" value="1"/>
</dbReference>
<dbReference type="GO" id="GO:0008270">
    <property type="term" value="F:zinc ion binding"/>
    <property type="evidence" value="ECO:0007669"/>
    <property type="project" value="UniProtKB-KW"/>
</dbReference>
<dbReference type="Gene3D" id="1.10.340.70">
    <property type="match status" value="1"/>
</dbReference>
<dbReference type="CDD" id="cd00303">
    <property type="entry name" value="retropepsin_like"/>
    <property type="match status" value="1"/>
</dbReference>
<keyword evidence="2" id="KW-0863">Zinc-finger</keyword>
<feature type="domain" description="CCHC-type" evidence="4">
    <location>
        <begin position="350"/>
        <end position="365"/>
    </location>
</feature>
<dbReference type="PROSITE" id="PS50158">
    <property type="entry name" value="ZF_CCHC"/>
    <property type="match status" value="1"/>
</dbReference>
<dbReference type="GO" id="GO:0003676">
    <property type="term" value="F:nucleic acid binding"/>
    <property type="evidence" value="ECO:0007669"/>
    <property type="project" value="InterPro"/>
</dbReference>
<name>A0A3Q2ZFA9_KRYMA</name>
<dbReference type="OMA" id="MAIWIRE"/>
<dbReference type="FunFam" id="3.30.420.10:FF:000032">
    <property type="entry name" value="Retrovirus-related Pol polyprotein from transposon 297-like Protein"/>
    <property type="match status" value="1"/>
</dbReference>
<dbReference type="InterPro" id="IPR021109">
    <property type="entry name" value="Peptidase_aspartic_dom_sf"/>
</dbReference>
<proteinExistence type="predicted"/>